<sequence length="256" mass="29783">MSEILPYSDPLIELLKDPNLNKEKEKAQELIRFINDIDDQQIKSWCIEAFEILRDLEKIEVKINNWEFQTLDFNLSQSFLLNDEDVKRRKFNSELAKRVSASCLDLHKISNELAIEIDELHNFNKKLSPIQRISDPGTILTELSIRVIKLQNQLSDEISIHYSKARLVNIGIDLENLIYDEEELEDESEGSITAETVFNYKNFINNLLQQLNDSVSSGDTIGAMECISVVNDVEKMFDTMKMQKLQSRQRKEKRVL</sequence>
<dbReference type="AlphaFoldDB" id="A0A1E4T243"/>
<dbReference type="EMBL" id="KV453851">
    <property type="protein sequence ID" value="ODV85792.1"/>
    <property type="molecule type" value="Genomic_DNA"/>
</dbReference>
<organism evidence="1 2">
    <name type="scientific">[Candida] arabinofermentans NRRL YB-2248</name>
    <dbReference type="NCBI Taxonomy" id="983967"/>
    <lineage>
        <taxon>Eukaryota</taxon>
        <taxon>Fungi</taxon>
        <taxon>Dikarya</taxon>
        <taxon>Ascomycota</taxon>
        <taxon>Saccharomycotina</taxon>
        <taxon>Pichiomycetes</taxon>
        <taxon>Pichiales</taxon>
        <taxon>Pichiaceae</taxon>
        <taxon>Ogataea</taxon>
        <taxon>Ogataea/Candida clade</taxon>
    </lineage>
</organism>
<feature type="non-terminal residue" evidence="1">
    <location>
        <position position="256"/>
    </location>
</feature>
<name>A0A1E4T243_9ASCO</name>
<dbReference type="Proteomes" id="UP000094801">
    <property type="component" value="Unassembled WGS sequence"/>
</dbReference>
<accession>A0A1E4T243</accession>
<evidence type="ECO:0000313" key="1">
    <source>
        <dbReference type="EMBL" id="ODV85792.1"/>
    </source>
</evidence>
<dbReference type="OrthoDB" id="4021219at2759"/>
<evidence type="ECO:0000313" key="2">
    <source>
        <dbReference type="Proteomes" id="UP000094801"/>
    </source>
</evidence>
<gene>
    <name evidence="1" type="ORF">CANARDRAFT_182604</name>
</gene>
<reference evidence="2" key="1">
    <citation type="submission" date="2016-04" db="EMBL/GenBank/DDBJ databases">
        <title>Comparative genomics of biotechnologically important yeasts.</title>
        <authorList>
            <consortium name="DOE Joint Genome Institute"/>
            <person name="Riley R."/>
            <person name="Haridas S."/>
            <person name="Wolfe K.H."/>
            <person name="Lopes M.R."/>
            <person name="Hittinger C.T."/>
            <person name="Goker M."/>
            <person name="Salamov A."/>
            <person name="Wisecaver J."/>
            <person name="Long T.M."/>
            <person name="Aerts A.L."/>
            <person name="Barry K."/>
            <person name="Choi C."/>
            <person name="Clum A."/>
            <person name="Coughlan A.Y."/>
            <person name="Deshpande S."/>
            <person name="Douglass A.P."/>
            <person name="Hanson S.J."/>
            <person name="Klenk H.-P."/>
            <person name="Labutti K."/>
            <person name="Lapidus A."/>
            <person name="Lindquist E."/>
            <person name="Lipzen A."/>
            <person name="Meier-Kolthoff J.P."/>
            <person name="Ohm R.A."/>
            <person name="Otillar R.P."/>
            <person name="Pangilinan J."/>
            <person name="Peng Y."/>
            <person name="Rokas A."/>
            <person name="Rosa C.A."/>
            <person name="Scheuner C."/>
            <person name="Sibirny A.A."/>
            <person name="Slot J.C."/>
            <person name="Stielow J.B."/>
            <person name="Sun H."/>
            <person name="Kurtzman C.P."/>
            <person name="Blackwell M."/>
            <person name="Grigoriev I.V."/>
            <person name="Jeffries T.W."/>
        </authorList>
    </citation>
    <scope>NUCLEOTIDE SEQUENCE [LARGE SCALE GENOMIC DNA]</scope>
    <source>
        <strain evidence="2">NRRL YB-2248</strain>
    </source>
</reference>
<keyword evidence="2" id="KW-1185">Reference proteome</keyword>
<proteinExistence type="predicted"/>
<protein>
    <submittedName>
        <fullName evidence="1">Uncharacterized protein</fullName>
    </submittedName>
</protein>